<comment type="function">
    <text evidence="21">Oxidized purine nucleoside triphosphate hydrolase which is a prominent sanitizer of the oxidized nucleotide pool. Catalyzes the hydrolysis of 2-oxo-dATP (2-hydroxy-dATP) into 2-oxo-dAMP. Also has a significant hydrolase activity toward 2-oxo-ATP, 8-oxo-dGTP and 8-oxo-dATP. Through the hydrolysis of oxidized purine nucleoside triphosphates, prevents their incorporation into DNA and the subsequent transversions A:T to C:G and G:C to T:A. Also catalyzes the hydrolysis of methylated purine nucleoside triphosphate preventing their integration into DNA. Through this antimutagenic activity protects cells from oxidative stress.</text>
</comment>
<comment type="catalytic activity">
    <reaction evidence="20">
        <text>N(6)-methyl-dATP + H2O = N(6)-methyl-dAMP + diphosphate + H(+)</text>
        <dbReference type="Rhea" id="RHEA:67604"/>
        <dbReference type="ChEBI" id="CHEBI:15377"/>
        <dbReference type="ChEBI" id="CHEBI:15378"/>
        <dbReference type="ChEBI" id="CHEBI:33019"/>
        <dbReference type="ChEBI" id="CHEBI:169976"/>
        <dbReference type="ChEBI" id="CHEBI:172872"/>
    </reaction>
    <physiologicalReaction direction="left-to-right" evidence="20">
        <dbReference type="Rhea" id="RHEA:67605"/>
    </physiologicalReaction>
</comment>
<dbReference type="InterPro" id="IPR003563">
    <property type="entry name" value="8ODP"/>
</dbReference>
<dbReference type="AlphaFoldDB" id="K2ADI6"/>
<evidence type="ECO:0000256" key="20">
    <source>
        <dbReference type="ARBA" id="ARBA00049032"/>
    </source>
</evidence>
<evidence type="ECO:0000256" key="18">
    <source>
        <dbReference type="ARBA" id="ARBA00048002"/>
    </source>
</evidence>
<dbReference type="GO" id="GO:0042262">
    <property type="term" value="P:DNA protection"/>
    <property type="evidence" value="ECO:0007669"/>
    <property type="project" value="InterPro"/>
</dbReference>
<evidence type="ECO:0000256" key="13">
    <source>
        <dbReference type="ARBA" id="ARBA00029673"/>
    </source>
</evidence>
<comment type="catalytic activity">
    <reaction evidence="9">
        <text>8-oxo-dGTP + H2O = 8-oxo-dGMP + diphosphate + H(+)</text>
        <dbReference type="Rhea" id="RHEA:31575"/>
        <dbReference type="ChEBI" id="CHEBI:15377"/>
        <dbReference type="ChEBI" id="CHEBI:15378"/>
        <dbReference type="ChEBI" id="CHEBI:33019"/>
        <dbReference type="ChEBI" id="CHEBI:63224"/>
        <dbReference type="ChEBI" id="CHEBI:77896"/>
    </reaction>
    <physiologicalReaction direction="left-to-right" evidence="9">
        <dbReference type="Rhea" id="RHEA:31576"/>
    </physiologicalReaction>
</comment>
<dbReference type="CDD" id="cd03427">
    <property type="entry name" value="NUDIX_MTH1_Nudt1"/>
    <property type="match status" value="1"/>
</dbReference>
<dbReference type="InterPro" id="IPR015797">
    <property type="entry name" value="NUDIX_hydrolase-like_dom_sf"/>
</dbReference>
<dbReference type="GO" id="GO:0008828">
    <property type="term" value="F:dATP diphosphatase activity"/>
    <property type="evidence" value="ECO:0007669"/>
    <property type="project" value="UniProtKB-EC"/>
</dbReference>
<comment type="subunit">
    <text evidence="3">Monomer.</text>
</comment>
<evidence type="ECO:0000256" key="1">
    <source>
        <dbReference type="ARBA" id="ARBA00001946"/>
    </source>
</evidence>
<keyword evidence="6" id="KW-0460">Magnesium</keyword>
<dbReference type="Gene3D" id="3.90.79.10">
    <property type="entry name" value="Nucleoside Triphosphate Pyrophosphohydrolase"/>
    <property type="match status" value="1"/>
</dbReference>
<dbReference type="PRINTS" id="PR01403">
    <property type="entry name" value="8OXTPHPHTASE"/>
</dbReference>
<accession>K2ADI6</accession>
<evidence type="ECO:0000259" key="22">
    <source>
        <dbReference type="PROSITE" id="PS51462"/>
    </source>
</evidence>
<dbReference type="PANTHER" id="PTHR43758:SF2">
    <property type="entry name" value="OXIDIZED PURINE NUCLEOSIDE TRIPHOSPHATE HYDROLASE"/>
    <property type="match status" value="1"/>
</dbReference>
<evidence type="ECO:0000256" key="17">
    <source>
        <dbReference type="ARBA" id="ARBA00032071"/>
    </source>
</evidence>
<comment type="caution">
    <text evidence="23">The sequence shown here is derived from an EMBL/GenBank/DDBJ whole genome shotgun (WGS) entry which is preliminary data.</text>
</comment>
<comment type="catalytic activity">
    <reaction evidence="7">
        <text>8-oxo-dATP + H2O = 8-oxo-dAMP + diphosphate + H(+)</text>
        <dbReference type="Rhea" id="RHEA:65396"/>
        <dbReference type="ChEBI" id="CHEBI:15377"/>
        <dbReference type="ChEBI" id="CHEBI:15378"/>
        <dbReference type="ChEBI" id="CHEBI:33019"/>
        <dbReference type="ChEBI" id="CHEBI:71361"/>
        <dbReference type="ChEBI" id="CHEBI:172871"/>
    </reaction>
    <physiologicalReaction direction="left-to-right" evidence="7">
        <dbReference type="Rhea" id="RHEA:65397"/>
    </physiologicalReaction>
</comment>
<dbReference type="SUPFAM" id="SSF55811">
    <property type="entry name" value="Nudix"/>
    <property type="match status" value="1"/>
</dbReference>
<name>K2ADI6_9BACT</name>
<dbReference type="Pfam" id="PF00293">
    <property type="entry name" value="NUDIX"/>
    <property type="match status" value="1"/>
</dbReference>
<evidence type="ECO:0000256" key="7">
    <source>
        <dbReference type="ARBA" id="ARBA00024448"/>
    </source>
</evidence>
<keyword evidence="5 23" id="KW-0378">Hydrolase</keyword>
<comment type="similarity">
    <text evidence="2">Belongs to the Nudix hydrolase family.</text>
</comment>
<evidence type="ECO:0000256" key="15">
    <source>
        <dbReference type="ARBA" id="ARBA00030682"/>
    </source>
</evidence>
<evidence type="ECO:0000256" key="8">
    <source>
        <dbReference type="ARBA" id="ARBA00024459"/>
    </source>
</evidence>
<feature type="domain" description="Nudix hydrolase" evidence="22">
    <location>
        <begin position="1"/>
        <end position="132"/>
    </location>
</feature>
<proteinExistence type="inferred from homology"/>
<protein>
    <recommendedName>
        <fullName evidence="12">Oxidized purine nucleoside triphosphate hydrolase</fullName>
        <ecNumber evidence="11">3.6.1.56</ecNumber>
    </recommendedName>
    <alternativeName>
        <fullName evidence="16">2-hydroxy-dATP diphosphatase</fullName>
    </alternativeName>
    <alternativeName>
        <fullName evidence="15">7,8-dihydro-8-oxoguanine triphosphatase</fullName>
    </alternativeName>
    <alternativeName>
        <fullName evidence="14">8-oxo-dGTPase</fullName>
    </alternativeName>
    <alternativeName>
        <fullName evidence="17">Methylated purine nucleoside triphosphate hydrolase</fullName>
    </alternativeName>
    <alternativeName>
        <fullName evidence="13">Nucleoside diphosphate-linked moiety X motif 1</fullName>
    </alternativeName>
</protein>
<evidence type="ECO:0000256" key="10">
    <source>
        <dbReference type="ARBA" id="ARBA00024596"/>
    </source>
</evidence>
<dbReference type="EMBL" id="AMFJ01021650">
    <property type="protein sequence ID" value="EKD66100.1"/>
    <property type="molecule type" value="Genomic_DNA"/>
</dbReference>
<dbReference type="GO" id="GO:0005737">
    <property type="term" value="C:cytoplasm"/>
    <property type="evidence" value="ECO:0007669"/>
    <property type="project" value="TreeGrafter"/>
</dbReference>
<organism evidence="23">
    <name type="scientific">uncultured bacterium</name>
    <name type="common">gcode 4</name>
    <dbReference type="NCBI Taxonomy" id="1234023"/>
    <lineage>
        <taxon>Bacteria</taxon>
        <taxon>environmental samples</taxon>
    </lineage>
</organism>
<evidence type="ECO:0000256" key="2">
    <source>
        <dbReference type="ARBA" id="ARBA00005582"/>
    </source>
</evidence>
<comment type="catalytic activity">
    <reaction evidence="8">
        <text>2-oxo-dATP + H2O = 2-oxo-dAMP + diphosphate + H(+)</text>
        <dbReference type="Rhea" id="RHEA:31583"/>
        <dbReference type="ChEBI" id="CHEBI:15377"/>
        <dbReference type="ChEBI" id="CHEBI:15378"/>
        <dbReference type="ChEBI" id="CHEBI:33019"/>
        <dbReference type="ChEBI" id="CHEBI:63212"/>
        <dbReference type="ChEBI" id="CHEBI:77897"/>
        <dbReference type="EC" id="3.6.1.56"/>
    </reaction>
    <physiologicalReaction direction="left-to-right" evidence="8">
        <dbReference type="Rhea" id="RHEA:31584"/>
    </physiologicalReaction>
</comment>
<evidence type="ECO:0000256" key="19">
    <source>
        <dbReference type="ARBA" id="ARBA00048894"/>
    </source>
</evidence>
<evidence type="ECO:0000256" key="5">
    <source>
        <dbReference type="ARBA" id="ARBA00022801"/>
    </source>
</evidence>
<evidence type="ECO:0000256" key="14">
    <source>
        <dbReference type="ARBA" id="ARBA00030634"/>
    </source>
</evidence>
<dbReference type="InterPro" id="IPR000086">
    <property type="entry name" value="NUDIX_hydrolase_dom"/>
</dbReference>
<comment type="catalytic activity">
    <reaction evidence="19">
        <text>O(6)-methyl-dGTP + H2O = O(6)-methyl-dGMP + diphosphate + H(+)</text>
        <dbReference type="Rhea" id="RHEA:67600"/>
        <dbReference type="ChEBI" id="CHEBI:15377"/>
        <dbReference type="ChEBI" id="CHEBI:15378"/>
        <dbReference type="ChEBI" id="CHEBI:33019"/>
        <dbReference type="ChEBI" id="CHEBI:169974"/>
        <dbReference type="ChEBI" id="CHEBI:169975"/>
    </reaction>
    <physiologicalReaction direction="left-to-right" evidence="19">
        <dbReference type="Rhea" id="RHEA:67601"/>
    </physiologicalReaction>
</comment>
<sequence length="153" mass="19277">MRQSTLILVFNSQNQILLNMKKRGFWEWKYNGAWGKVEWWETVLAWAKRELEEETWVKVWEEKFEKRWLFHYLFENRPDWDQDVTLFVVKDYNSKIFETEEMRPEWFEIDKIPYDKMWEDDNIWLPRILAWESVEYNFRFSEDGKILEYKVII</sequence>
<keyword evidence="4" id="KW-0479">Metal-binding</keyword>
<comment type="catalytic activity">
    <reaction evidence="10">
        <text>2-oxo-ATP + H2O = 2-oxo-AMP + diphosphate + H(+)</text>
        <dbReference type="Rhea" id="RHEA:67392"/>
        <dbReference type="ChEBI" id="CHEBI:15377"/>
        <dbReference type="ChEBI" id="CHEBI:15378"/>
        <dbReference type="ChEBI" id="CHEBI:33019"/>
        <dbReference type="ChEBI" id="CHEBI:71395"/>
        <dbReference type="ChEBI" id="CHEBI:172878"/>
    </reaction>
    <physiologicalReaction direction="left-to-right" evidence="10">
        <dbReference type="Rhea" id="RHEA:67393"/>
    </physiologicalReaction>
</comment>
<comment type="cofactor">
    <cofactor evidence="1">
        <name>Mg(2+)</name>
        <dbReference type="ChEBI" id="CHEBI:18420"/>
    </cofactor>
</comment>
<dbReference type="GO" id="GO:0046872">
    <property type="term" value="F:metal ion binding"/>
    <property type="evidence" value="ECO:0007669"/>
    <property type="project" value="UniProtKB-KW"/>
</dbReference>
<reference evidence="23" key="1">
    <citation type="journal article" date="2012" name="Science">
        <title>Fermentation, hydrogen, and sulfur metabolism in multiple uncultivated bacterial phyla.</title>
        <authorList>
            <person name="Wrighton K.C."/>
            <person name="Thomas B.C."/>
            <person name="Sharon I."/>
            <person name="Miller C.S."/>
            <person name="Castelle C.J."/>
            <person name="VerBerkmoes N.C."/>
            <person name="Wilkins M.J."/>
            <person name="Hettich R.L."/>
            <person name="Lipton M.S."/>
            <person name="Williams K.H."/>
            <person name="Long P.E."/>
            <person name="Banfield J.F."/>
        </authorList>
    </citation>
    <scope>NUCLEOTIDE SEQUENCE [LARGE SCALE GENOMIC DNA]</scope>
</reference>
<gene>
    <name evidence="23" type="ORF">ACD_49C00064G0003</name>
</gene>
<dbReference type="GO" id="GO:0008413">
    <property type="term" value="F:8-oxo-7,8-dihydroguanosine triphosphate pyrophosphatase activity"/>
    <property type="evidence" value="ECO:0007669"/>
    <property type="project" value="InterPro"/>
</dbReference>
<evidence type="ECO:0000256" key="3">
    <source>
        <dbReference type="ARBA" id="ARBA00011245"/>
    </source>
</evidence>
<evidence type="ECO:0000256" key="6">
    <source>
        <dbReference type="ARBA" id="ARBA00022842"/>
    </source>
</evidence>
<evidence type="ECO:0000256" key="21">
    <source>
        <dbReference type="ARBA" id="ARBA00053094"/>
    </source>
</evidence>
<dbReference type="PROSITE" id="PS51462">
    <property type="entry name" value="NUDIX"/>
    <property type="match status" value="1"/>
</dbReference>
<evidence type="ECO:0000256" key="11">
    <source>
        <dbReference type="ARBA" id="ARBA00026103"/>
    </source>
</evidence>
<dbReference type="EC" id="3.6.1.56" evidence="11"/>
<evidence type="ECO:0000256" key="4">
    <source>
        <dbReference type="ARBA" id="ARBA00022723"/>
    </source>
</evidence>
<evidence type="ECO:0000256" key="12">
    <source>
        <dbReference type="ARBA" id="ARBA00026218"/>
    </source>
</evidence>
<dbReference type="PANTHER" id="PTHR43758">
    <property type="entry name" value="7,8-DIHYDRO-8-OXOGUANINE TRIPHOSPHATASE"/>
    <property type="match status" value="1"/>
</dbReference>
<evidence type="ECO:0000313" key="23">
    <source>
        <dbReference type="EMBL" id="EKD66100.1"/>
    </source>
</evidence>
<evidence type="ECO:0000256" key="9">
    <source>
        <dbReference type="ARBA" id="ARBA00024486"/>
    </source>
</evidence>
<comment type="catalytic activity">
    <reaction evidence="18">
        <text>N(6)-methyl-ATP + H2O = N(6)-methyl-AMP + diphosphate + H(+)</text>
        <dbReference type="Rhea" id="RHEA:67608"/>
        <dbReference type="ChEBI" id="CHEBI:15377"/>
        <dbReference type="ChEBI" id="CHEBI:15378"/>
        <dbReference type="ChEBI" id="CHEBI:33019"/>
        <dbReference type="ChEBI" id="CHEBI:144842"/>
        <dbReference type="ChEBI" id="CHEBI:172873"/>
    </reaction>
    <physiologicalReaction direction="left-to-right" evidence="18">
        <dbReference type="Rhea" id="RHEA:67609"/>
    </physiologicalReaction>
</comment>
<evidence type="ECO:0000256" key="16">
    <source>
        <dbReference type="ARBA" id="ARBA00031927"/>
    </source>
</evidence>